<sequence length="229" mass="25717">MALFKTKKLEKRRTDLVFDAGEKIYAKVWANSKIDLGIRLDRCWITGDDETDLLILLDSGCPNPELNGRVQTISNDDDGSVGFSASVFTFLQSNRTYLHCDVTLCESSSSECSISCSAVARRKREVSLKKGDQQVQLKFGPLLIKERQEAYSWIVWSLLLCAAICVLLLMILVAHCHLSNSQYFVKKCSSPLTTLTSWRNIDRDAREHRETQFSTIYGPDGIVNPAATT</sequence>
<dbReference type="PANTHER" id="PTHR14002:SF43">
    <property type="entry name" value="DELTA-LIKE PROTEIN"/>
    <property type="match status" value="1"/>
</dbReference>
<evidence type="ECO:0000313" key="6">
    <source>
        <dbReference type="Proteomes" id="UP001158576"/>
    </source>
</evidence>
<evidence type="ECO:0000256" key="3">
    <source>
        <dbReference type="SAM" id="Phobius"/>
    </source>
</evidence>
<dbReference type="Proteomes" id="UP001158576">
    <property type="component" value="Chromosome 1"/>
</dbReference>
<feature type="domain" description="ZP" evidence="4">
    <location>
        <begin position="1"/>
        <end position="123"/>
    </location>
</feature>
<keyword evidence="2" id="KW-1015">Disulfide bond</keyword>
<dbReference type="InterPro" id="IPR042235">
    <property type="entry name" value="ZP-C_dom"/>
</dbReference>
<reference evidence="5 6" key="1">
    <citation type="submission" date="2021-04" db="EMBL/GenBank/DDBJ databases">
        <authorList>
            <person name="Bliznina A."/>
        </authorList>
    </citation>
    <scope>NUCLEOTIDE SEQUENCE [LARGE SCALE GENOMIC DNA]</scope>
</reference>
<dbReference type="InterPro" id="IPR001507">
    <property type="entry name" value="ZP_dom"/>
</dbReference>
<keyword evidence="6" id="KW-1185">Reference proteome</keyword>
<evidence type="ECO:0000259" key="4">
    <source>
        <dbReference type="PROSITE" id="PS51034"/>
    </source>
</evidence>
<dbReference type="Pfam" id="PF00100">
    <property type="entry name" value="Zona_pellucida"/>
    <property type="match status" value="1"/>
</dbReference>
<organism evidence="5 6">
    <name type="scientific">Oikopleura dioica</name>
    <name type="common">Tunicate</name>
    <dbReference type="NCBI Taxonomy" id="34765"/>
    <lineage>
        <taxon>Eukaryota</taxon>
        <taxon>Metazoa</taxon>
        <taxon>Chordata</taxon>
        <taxon>Tunicata</taxon>
        <taxon>Appendicularia</taxon>
        <taxon>Copelata</taxon>
        <taxon>Oikopleuridae</taxon>
        <taxon>Oikopleura</taxon>
    </lineage>
</organism>
<proteinExistence type="predicted"/>
<evidence type="ECO:0000256" key="2">
    <source>
        <dbReference type="ARBA" id="ARBA00023157"/>
    </source>
</evidence>
<keyword evidence="3" id="KW-0812">Transmembrane</keyword>
<evidence type="ECO:0000313" key="5">
    <source>
        <dbReference type="EMBL" id="CAG5102663.1"/>
    </source>
</evidence>
<name>A0ABN7SJR4_OIKDI</name>
<dbReference type="Gene3D" id="2.60.40.4100">
    <property type="entry name" value="Zona pellucida, ZP-C domain"/>
    <property type="match status" value="1"/>
</dbReference>
<dbReference type="PROSITE" id="PS51034">
    <property type="entry name" value="ZP_2"/>
    <property type="match status" value="1"/>
</dbReference>
<dbReference type="EMBL" id="OU015566">
    <property type="protein sequence ID" value="CAG5102663.1"/>
    <property type="molecule type" value="Genomic_DNA"/>
</dbReference>
<keyword evidence="3" id="KW-0472">Membrane</keyword>
<dbReference type="PANTHER" id="PTHR14002">
    <property type="entry name" value="ENDOGLIN/TGF-BETA RECEPTOR TYPE III"/>
    <property type="match status" value="1"/>
</dbReference>
<accession>A0ABN7SJR4</accession>
<protein>
    <submittedName>
        <fullName evidence="5">Oidioi.mRNA.OKI2018_I69.chr1.g410.t2.cds</fullName>
    </submittedName>
</protein>
<keyword evidence="1" id="KW-0732">Signal</keyword>
<dbReference type="InterPro" id="IPR055355">
    <property type="entry name" value="ZP-C"/>
</dbReference>
<keyword evidence="3" id="KW-1133">Transmembrane helix</keyword>
<feature type="transmembrane region" description="Helical" evidence="3">
    <location>
        <begin position="153"/>
        <end position="174"/>
    </location>
</feature>
<gene>
    <name evidence="5" type="ORF">OKIOD_LOCUS9175</name>
</gene>
<evidence type="ECO:0000256" key="1">
    <source>
        <dbReference type="ARBA" id="ARBA00022729"/>
    </source>
</evidence>